<dbReference type="Proteomes" id="UP000644875">
    <property type="component" value="Unassembled WGS sequence"/>
</dbReference>
<dbReference type="GO" id="GO:0016020">
    <property type="term" value="C:membrane"/>
    <property type="evidence" value="ECO:0007669"/>
    <property type="project" value="InterPro"/>
</dbReference>
<dbReference type="PANTHER" id="PTHR33219:SF14">
    <property type="entry name" value="PROTEIN COFACTOR ASSEMBLY OF COMPLEX C SUBUNIT B CCB3, CHLOROPLASTIC-RELATED"/>
    <property type="match status" value="1"/>
</dbReference>
<reference evidence="3 4" key="1">
    <citation type="journal article" date="2021" name="Int. J. Syst. Evol. Microbiol.">
        <title>Streptococcus vicugnae sp. nov., isolated from faeces of alpacas (Vicugna pacos) and cattle (Bos taurus), Streptococcus zalophi sp. nov., and Streptococcus pacificus sp. nov., isolated from respiratory tract of California sea lions (Zalophus californianus).</title>
        <authorList>
            <person name="Volokhov D.V."/>
            <person name="Zagorodnyaya T.A."/>
            <person name="Shen Z."/>
            <person name="Blom J."/>
            <person name="Furtak V.A."/>
            <person name="Eisenberg T."/>
            <person name="Fan P."/>
            <person name="Jeong K.C."/>
            <person name="Gao Y."/>
            <person name="Zhang S."/>
            <person name="Amselle M."/>
        </authorList>
    </citation>
    <scope>NUCLEOTIDE SEQUENCE [LARGE SCALE GENOMIC DNA]</scope>
    <source>
        <strain evidence="4">CSL7508-lung</strain>
    </source>
</reference>
<dbReference type="InterPro" id="IPR003425">
    <property type="entry name" value="CCB3/YggT"/>
</dbReference>
<comment type="caution">
    <text evidence="3">The sequence shown here is derived from an EMBL/GenBank/DDBJ whole genome shotgun (WGS) entry which is preliminary data.</text>
</comment>
<evidence type="ECO:0000313" key="4">
    <source>
        <dbReference type="Proteomes" id="UP000644875"/>
    </source>
</evidence>
<name>A0A934PA44_9STRE</name>
<feature type="transmembrane region" description="Helical" evidence="2">
    <location>
        <begin position="54"/>
        <end position="73"/>
    </location>
</feature>
<keyword evidence="2" id="KW-0812">Transmembrane</keyword>
<feature type="transmembrane region" description="Helical" evidence="2">
    <location>
        <begin position="9"/>
        <end position="26"/>
    </location>
</feature>
<dbReference type="PANTHER" id="PTHR33219">
    <property type="entry name" value="YLMG HOMOLOG PROTEIN 2, CHLOROPLASTIC"/>
    <property type="match status" value="1"/>
</dbReference>
<sequence>MIVFIINKAIDIFSFLLVVYALLSWFPETHNSTWAGYLYQTVEPILKIFKKFNLQFGTIDFTVVAALIALRILKNLINMIL</sequence>
<keyword evidence="2" id="KW-0472">Membrane</keyword>
<organism evidence="3 4">
    <name type="scientific">Streptococcus zalophi</name>
    <dbReference type="NCBI Taxonomy" id="640031"/>
    <lineage>
        <taxon>Bacteria</taxon>
        <taxon>Bacillati</taxon>
        <taxon>Bacillota</taxon>
        <taxon>Bacilli</taxon>
        <taxon>Lactobacillales</taxon>
        <taxon>Streptococcaceae</taxon>
        <taxon>Streptococcus</taxon>
    </lineage>
</organism>
<comment type="similarity">
    <text evidence="1">Belongs to the YggT family.</text>
</comment>
<proteinExistence type="inferred from homology"/>
<accession>A0A934PA44</accession>
<gene>
    <name evidence="3" type="ORF">JHK64_03400</name>
</gene>
<protein>
    <submittedName>
        <fullName evidence="3">YggT family protein</fullName>
    </submittedName>
</protein>
<evidence type="ECO:0000256" key="1">
    <source>
        <dbReference type="ARBA" id="ARBA00010894"/>
    </source>
</evidence>
<evidence type="ECO:0000313" key="3">
    <source>
        <dbReference type="EMBL" id="MBJ8349678.1"/>
    </source>
</evidence>
<evidence type="ECO:0000256" key="2">
    <source>
        <dbReference type="SAM" id="Phobius"/>
    </source>
</evidence>
<keyword evidence="4" id="KW-1185">Reference proteome</keyword>
<dbReference type="RefSeq" id="WP_199567602.1">
    <property type="nucleotide sequence ID" value="NZ_JAENBP010000003.1"/>
</dbReference>
<dbReference type="Pfam" id="PF02325">
    <property type="entry name" value="CCB3_YggT"/>
    <property type="match status" value="1"/>
</dbReference>
<dbReference type="EMBL" id="JAENBP010000003">
    <property type="protein sequence ID" value="MBJ8349678.1"/>
    <property type="molecule type" value="Genomic_DNA"/>
</dbReference>
<keyword evidence="2" id="KW-1133">Transmembrane helix</keyword>
<dbReference type="AlphaFoldDB" id="A0A934PA44"/>